<dbReference type="EMBL" id="NGJK01000062">
    <property type="protein sequence ID" value="RAP02940.1"/>
    <property type="molecule type" value="Genomic_DNA"/>
</dbReference>
<organism evidence="3 4">
    <name type="scientific">Methanosphaera stadtmanae</name>
    <dbReference type="NCBI Taxonomy" id="2317"/>
    <lineage>
        <taxon>Archaea</taxon>
        <taxon>Methanobacteriati</taxon>
        <taxon>Methanobacteriota</taxon>
        <taxon>Methanomada group</taxon>
        <taxon>Methanobacteria</taxon>
        <taxon>Methanobacteriales</taxon>
        <taxon>Methanobacteriaceae</taxon>
        <taxon>Methanosphaera</taxon>
    </lineage>
</organism>
<protein>
    <recommendedName>
        <fullName evidence="5">DUF2096 domain-containing protein</fullName>
    </recommendedName>
</protein>
<evidence type="ECO:0000259" key="1">
    <source>
        <dbReference type="Pfam" id="PF09869"/>
    </source>
</evidence>
<dbReference type="InterPro" id="IPR056731">
    <property type="entry name" value="DUF2096_N"/>
</dbReference>
<dbReference type="GeneID" id="3855257"/>
<dbReference type="InterPro" id="IPR056730">
    <property type="entry name" value="DUF2096_C"/>
</dbReference>
<evidence type="ECO:0000313" key="4">
    <source>
        <dbReference type="Proteomes" id="UP000248557"/>
    </source>
</evidence>
<reference evidence="3 4" key="1">
    <citation type="submission" date="2017-05" db="EMBL/GenBank/DDBJ databases">
        <title>Host range expansion of the Methanosphaera genus to humans and monogastric animals involves recent and extensive reduction in genome content.</title>
        <authorList>
            <person name="Hoedt E.C."/>
            <person name="Volmer J.G."/>
            <person name="Parks D.H."/>
            <person name="Rosewarne C.P."/>
            <person name="Denman S.E."/>
            <person name="Mcsweeney C.S."/>
            <person name="O Cuiv P."/>
            <person name="Hugenholtz P."/>
            <person name="Tyson G.W."/>
            <person name="Morrison M."/>
        </authorList>
    </citation>
    <scope>NUCLEOTIDE SEQUENCE [LARGE SCALE GENOMIC DNA]</scope>
    <source>
        <strain evidence="3 4">PA5</strain>
    </source>
</reference>
<evidence type="ECO:0000313" key="3">
    <source>
        <dbReference type="EMBL" id="RAP02940.1"/>
    </source>
</evidence>
<comment type="caution">
    <text evidence="3">The sequence shown here is derived from an EMBL/GenBank/DDBJ whole genome shotgun (WGS) entry which is preliminary data.</text>
</comment>
<dbReference type="Pfam" id="PF23100">
    <property type="entry name" value="DUF2096_N"/>
    <property type="match status" value="1"/>
</dbReference>
<feature type="domain" description="DUF2096" evidence="1">
    <location>
        <begin position="119"/>
        <end position="178"/>
    </location>
</feature>
<dbReference type="RefSeq" id="WP_011406598.1">
    <property type="nucleotide sequence ID" value="NZ_CATZXA010000107.1"/>
</dbReference>
<feature type="domain" description="DUF2096" evidence="2">
    <location>
        <begin position="9"/>
        <end position="103"/>
    </location>
</feature>
<dbReference type="Pfam" id="PF09869">
    <property type="entry name" value="KH_DUF2096_C"/>
    <property type="match status" value="1"/>
</dbReference>
<accession>A0A328Q895</accession>
<dbReference type="Proteomes" id="UP000248557">
    <property type="component" value="Unassembled WGS sequence"/>
</dbReference>
<dbReference type="AlphaFoldDB" id="A0A328Q895"/>
<gene>
    <name evidence="3" type="ORF">CA615_05010</name>
</gene>
<dbReference type="OMA" id="QWVVLSE"/>
<evidence type="ECO:0000259" key="2">
    <source>
        <dbReference type="Pfam" id="PF23100"/>
    </source>
</evidence>
<evidence type="ECO:0008006" key="5">
    <source>
        <dbReference type="Google" id="ProtNLM"/>
    </source>
</evidence>
<proteinExistence type="predicted"/>
<dbReference type="PIRSF" id="PIRSF037052">
    <property type="entry name" value="UCP037052"/>
    <property type="match status" value="1"/>
</dbReference>
<sequence>MVTDNKDPLELRWTVLDHLLKKLIKSYEVPQEVIQNLQYARALTNFYKDDPTEPDRAKELPRIDSLLNEVEQTLLDIAQIEGEDFVKDWEKKLFDASQGKEVFKNVKIQSKFIPGMPANFDFIRFNFKEPVQEERFMEICEYENVIIEFDDNDVSVFVFGEKDNIQCALKEMSPFFHEQMQG</sequence>
<dbReference type="InterPro" id="IPR017098">
    <property type="entry name" value="UCP037052"/>
</dbReference>
<name>A0A328Q895_9EURY</name>